<proteinExistence type="predicted"/>
<accession>A0ACC1SCV5</accession>
<keyword evidence="2" id="KW-1185">Reference proteome</keyword>
<comment type="caution">
    <text evidence="1">The sequence shown here is derived from an EMBL/GenBank/DDBJ whole genome shotgun (WGS) entry which is preliminary data.</text>
</comment>
<gene>
    <name evidence="1" type="ORF">NM688_g6774</name>
</gene>
<dbReference type="Proteomes" id="UP001148662">
    <property type="component" value="Unassembled WGS sequence"/>
</dbReference>
<sequence>MTGADVPVELFDILLKYIGHEGDPDAKSGISMDKRELGLISLACRRWADSLRPHIFQMITLRSIKDAHTLLSFIRHSHSFIARYIEEVVLSQSLTPYPYSPWIHRTPVFAEIMGSLGFHGRLNVALCGPLPAGKFTKGVCEMLPTSVPSAFKGVECLELKDLHFKKLGDLVRIPRELPSLQGLKCSNVTWEETSSEELPPTIQYLSGKDRGGMVRTPWMHRRQGSGMNIDGNEWKGLGAYRQEDCLGSPASLACPWQVKVHFTDRVARQPRRVHAIELYFSSVEEKDLERPDWSAIDRLTVALPSLGTLLVCSQSPAHLLLFHKEVVMQKMPNLHGSHKLKYALRSRNWEGQHNIYTPVACSGDKVRTIGPPVDSIRELHVYLTHKTPKRPKRRTGSILCSVDHINASAVQAFCPAEEAPHPVQISDLNSVSRIRPDLKEWPFPATLCAHLSSMLRTVHVSYGTGPSAVTASGPRYRRGFRKLHYDSDYDNLQVIQTLESSVSIEVPRNWRLWHKWRPCVWDNNWDEWVEWQDPMDNRSFDEATAFPALKPNATIFHVGLPDYTRNQRGWYHVKPWPPRSPPTVANGHNWGATGADVPVELFDPFLECIWLEGDPDAKLGIPMNKRELGLISLVCRRWADNLRPHIFSRITLRSIKDAHTLLSFIHHPHSSIASYIHMVVLSQSLTPYPYLPWVHRTPVFNQVMGALKTESHWLAIALCGPAPAGKFTKGISEMLPRSIPWAFAGVAMLELKDLHFKKLGDLMQIPRELPSLWRFMCRNVTWGNTLSEELSPTSQYFSRWTNVEIHYTLRGCTDYRAAIWFAALLAPRLRDRLEENDAHQICRIASALWQNLDGSEQAKDFKAYRCDDHLGFRAPTGLVYVYFTDRVARQARRVRAIELYLTSIKEKDLERSDWSAIDRLTLALPSLRTVLVWDHFSDYLLHIPTSLPEFHNKIVIQKMPNIHGSHKLKYALQSRDREARRDVYTSVACSGNKVRVIGPGVYSRQELL</sequence>
<name>A0ACC1SCV5_9APHY</name>
<organism evidence="1 2">
    <name type="scientific">Phlebia brevispora</name>
    <dbReference type="NCBI Taxonomy" id="194682"/>
    <lineage>
        <taxon>Eukaryota</taxon>
        <taxon>Fungi</taxon>
        <taxon>Dikarya</taxon>
        <taxon>Basidiomycota</taxon>
        <taxon>Agaricomycotina</taxon>
        <taxon>Agaricomycetes</taxon>
        <taxon>Polyporales</taxon>
        <taxon>Meruliaceae</taxon>
        <taxon>Phlebia</taxon>
    </lineage>
</organism>
<dbReference type="EMBL" id="JANHOG010001449">
    <property type="protein sequence ID" value="KAJ3536903.1"/>
    <property type="molecule type" value="Genomic_DNA"/>
</dbReference>
<evidence type="ECO:0000313" key="2">
    <source>
        <dbReference type="Proteomes" id="UP001148662"/>
    </source>
</evidence>
<reference evidence="1" key="1">
    <citation type="submission" date="2022-07" db="EMBL/GenBank/DDBJ databases">
        <title>Genome Sequence of Phlebia brevispora.</title>
        <authorList>
            <person name="Buettner E."/>
        </authorList>
    </citation>
    <scope>NUCLEOTIDE SEQUENCE</scope>
    <source>
        <strain evidence="1">MPL23</strain>
    </source>
</reference>
<protein>
    <submittedName>
        <fullName evidence="1">Uncharacterized protein</fullName>
    </submittedName>
</protein>
<evidence type="ECO:0000313" key="1">
    <source>
        <dbReference type="EMBL" id="KAJ3536903.1"/>
    </source>
</evidence>